<reference evidence="1 2" key="1">
    <citation type="submission" date="2019-05" db="EMBL/GenBank/DDBJ databases">
        <title>Dyadobacter AR-3-8 sp. nov., isolated from arctic soil.</title>
        <authorList>
            <person name="Chaudhary D.K."/>
        </authorList>
    </citation>
    <scope>NUCLEOTIDE SEQUENCE [LARGE SCALE GENOMIC DNA]</scope>
    <source>
        <strain evidence="1 2">AR-3-8</strain>
    </source>
</reference>
<dbReference type="GO" id="GO:0016811">
    <property type="term" value="F:hydrolase activity, acting on carbon-nitrogen (but not peptide) bonds, in linear amides"/>
    <property type="evidence" value="ECO:0007669"/>
    <property type="project" value="TreeGrafter"/>
</dbReference>
<dbReference type="RefSeq" id="WP_137339996.1">
    <property type="nucleotide sequence ID" value="NZ_BSQH01000007.1"/>
</dbReference>
<dbReference type="SUPFAM" id="SSF102588">
    <property type="entry name" value="LmbE-like"/>
    <property type="match status" value="1"/>
</dbReference>
<dbReference type="InterPro" id="IPR024078">
    <property type="entry name" value="LmbE-like_dom_sf"/>
</dbReference>
<dbReference type="Proteomes" id="UP000304900">
    <property type="component" value="Unassembled WGS sequence"/>
</dbReference>
<sequence>MKLDILAITAHPDDVELGCAGTLLAQMALGKKVGIVDLTRGELGTRGTPEGRIQEAADAAGILGISVRENVGIADGFFANDEAHQKAVIPFIRKYQPDIVITNAFDDRHPDHARGGKLVSDSCFYSGLRMIETFDSEGNKQESWRPRLVFHIIQDRYIKPDFVVNITDFHNQKVQAIRAFKSQFFNADYDENSKEPQSYISSPEFLNFIIARAQEMGHAIGVKYGEGFTTTRMLGVQDLSSFI</sequence>
<dbReference type="OrthoDB" id="9778719at2"/>
<accession>A0A4U6D812</accession>
<name>A0A4U6D812_9BACT</name>
<dbReference type="GO" id="GO:0019213">
    <property type="term" value="F:deacetylase activity"/>
    <property type="evidence" value="ECO:0007669"/>
    <property type="project" value="InterPro"/>
</dbReference>
<dbReference type="GO" id="GO:0071793">
    <property type="term" value="P:bacillithiol biosynthetic process"/>
    <property type="evidence" value="ECO:0007669"/>
    <property type="project" value="InterPro"/>
</dbReference>
<dbReference type="EMBL" id="SZVO01000004">
    <property type="protein sequence ID" value="TKT92451.1"/>
    <property type="molecule type" value="Genomic_DNA"/>
</dbReference>
<comment type="caution">
    <text evidence="1">The sequence shown here is derived from an EMBL/GenBank/DDBJ whole genome shotgun (WGS) entry which is preliminary data.</text>
</comment>
<dbReference type="NCBIfam" id="TIGR04001">
    <property type="entry name" value="thiol_BshB1"/>
    <property type="match status" value="1"/>
</dbReference>
<dbReference type="AlphaFoldDB" id="A0A4U6D812"/>
<proteinExistence type="predicted"/>
<dbReference type="InterPro" id="IPR023842">
    <property type="entry name" value="Bacillithiol_biosynth_BshB1"/>
</dbReference>
<evidence type="ECO:0000313" key="2">
    <source>
        <dbReference type="Proteomes" id="UP000304900"/>
    </source>
</evidence>
<organism evidence="1 2">
    <name type="scientific">Dyadobacter frigoris</name>
    <dbReference type="NCBI Taxonomy" id="2576211"/>
    <lineage>
        <taxon>Bacteria</taxon>
        <taxon>Pseudomonadati</taxon>
        <taxon>Bacteroidota</taxon>
        <taxon>Cytophagia</taxon>
        <taxon>Cytophagales</taxon>
        <taxon>Spirosomataceae</taxon>
        <taxon>Dyadobacter</taxon>
    </lineage>
</organism>
<dbReference type="PANTHER" id="PTHR12993">
    <property type="entry name" value="N-ACETYLGLUCOSAMINYL-PHOSPHATIDYLINOSITOL DE-N-ACETYLASE-RELATED"/>
    <property type="match status" value="1"/>
</dbReference>
<gene>
    <name evidence="1" type="primary">bshB1</name>
    <name evidence="1" type="ORF">FDK13_10805</name>
</gene>
<dbReference type="InterPro" id="IPR003737">
    <property type="entry name" value="GlcNAc_PI_deacetylase-related"/>
</dbReference>
<dbReference type="PANTHER" id="PTHR12993:SF30">
    <property type="entry name" value="N-ACETYL-ALPHA-D-GLUCOSAMINYL L-MALATE DEACETYLASE 1"/>
    <property type="match status" value="1"/>
</dbReference>
<evidence type="ECO:0000313" key="1">
    <source>
        <dbReference type="EMBL" id="TKT92451.1"/>
    </source>
</evidence>
<dbReference type="Gene3D" id="3.40.50.10320">
    <property type="entry name" value="LmbE-like"/>
    <property type="match status" value="1"/>
</dbReference>
<keyword evidence="2" id="KW-1185">Reference proteome</keyword>
<protein>
    <submittedName>
        <fullName evidence="1">Bacillithiol biosynthesis deacetylase BshB1</fullName>
    </submittedName>
</protein>
<dbReference type="Pfam" id="PF02585">
    <property type="entry name" value="PIG-L"/>
    <property type="match status" value="1"/>
</dbReference>